<sequence length="73" mass="7546">MTAELRAVRGLVVELHLPRDVGRPVVTDQAGNVVASGDGQGLRLRIPADGCYRLSFSSSPSSPPSPSSTNGEG</sequence>
<proteinExistence type="predicted"/>
<gene>
    <name evidence="1" type="ORF">F4556_006531</name>
</gene>
<comment type="caution">
    <text evidence="1">The sequence shown here is derived from an EMBL/GenBank/DDBJ whole genome shotgun (WGS) entry which is preliminary data.</text>
</comment>
<dbReference type="AlphaFoldDB" id="A0A7W7SKJ0"/>
<name>A0A7W7SKJ0_9ACTN</name>
<dbReference type="EMBL" id="JACHJR010000001">
    <property type="protein sequence ID" value="MBB4950996.1"/>
    <property type="molecule type" value="Genomic_DNA"/>
</dbReference>
<accession>A0A7W7SKJ0</accession>
<evidence type="ECO:0000313" key="1">
    <source>
        <dbReference type="EMBL" id="MBB4950996.1"/>
    </source>
</evidence>
<keyword evidence="2" id="KW-1185">Reference proteome</keyword>
<evidence type="ECO:0000313" key="2">
    <source>
        <dbReference type="Proteomes" id="UP000573327"/>
    </source>
</evidence>
<dbReference type="Proteomes" id="UP000573327">
    <property type="component" value="Unassembled WGS sequence"/>
</dbReference>
<reference evidence="1 2" key="1">
    <citation type="submission" date="2020-08" db="EMBL/GenBank/DDBJ databases">
        <title>Sequencing the genomes of 1000 actinobacteria strains.</title>
        <authorList>
            <person name="Klenk H.-P."/>
        </authorList>
    </citation>
    <scope>NUCLEOTIDE SEQUENCE [LARGE SCALE GENOMIC DNA]</scope>
    <source>
        <strain evidence="1 2">DSM 44786</strain>
    </source>
</reference>
<protein>
    <recommendedName>
        <fullName evidence="3">Bacterial Ig domain-containing protein</fullName>
    </recommendedName>
</protein>
<organism evidence="1 2">
    <name type="scientific">Kitasatospora gansuensis</name>
    <dbReference type="NCBI Taxonomy" id="258050"/>
    <lineage>
        <taxon>Bacteria</taxon>
        <taxon>Bacillati</taxon>
        <taxon>Actinomycetota</taxon>
        <taxon>Actinomycetes</taxon>
        <taxon>Kitasatosporales</taxon>
        <taxon>Streptomycetaceae</taxon>
        <taxon>Kitasatospora</taxon>
    </lineage>
</organism>
<evidence type="ECO:0008006" key="3">
    <source>
        <dbReference type="Google" id="ProtNLM"/>
    </source>
</evidence>